<dbReference type="RefSeq" id="WP_160534126.1">
    <property type="nucleotide sequence ID" value="NZ_JBHSWN010000001.1"/>
</dbReference>
<dbReference type="EMBL" id="JBHSWN010000001">
    <property type="protein sequence ID" value="MFC6789937.1"/>
    <property type="molecule type" value="Genomic_DNA"/>
</dbReference>
<name>A0ABW2BHP7_9HYPH</name>
<evidence type="ECO:0000256" key="1">
    <source>
        <dbReference type="SAM" id="MobiDB-lite"/>
    </source>
</evidence>
<gene>
    <name evidence="2" type="ORF">ACFQE0_10095</name>
</gene>
<comment type="caution">
    <text evidence="2">The sequence shown here is derived from an EMBL/GenBank/DDBJ whole genome shotgun (WGS) entry which is preliminary data.</text>
</comment>
<protein>
    <submittedName>
        <fullName evidence="2">Uncharacterized protein</fullName>
    </submittedName>
</protein>
<keyword evidence="3" id="KW-1185">Reference proteome</keyword>
<accession>A0ABW2BHP7</accession>
<feature type="region of interest" description="Disordered" evidence="1">
    <location>
        <begin position="26"/>
        <end position="51"/>
    </location>
</feature>
<evidence type="ECO:0000313" key="2">
    <source>
        <dbReference type="EMBL" id="MFC6789937.1"/>
    </source>
</evidence>
<dbReference type="Proteomes" id="UP001596292">
    <property type="component" value="Unassembled WGS sequence"/>
</dbReference>
<proteinExistence type="predicted"/>
<organism evidence="2 3">
    <name type="scientific">Methylobacterium komagatae</name>
    <dbReference type="NCBI Taxonomy" id="374425"/>
    <lineage>
        <taxon>Bacteria</taxon>
        <taxon>Pseudomonadati</taxon>
        <taxon>Pseudomonadota</taxon>
        <taxon>Alphaproteobacteria</taxon>
        <taxon>Hyphomicrobiales</taxon>
        <taxon>Methylobacteriaceae</taxon>
        <taxon>Methylobacterium</taxon>
    </lineage>
</organism>
<reference evidence="3" key="1">
    <citation type="journal article" date="2019" name="Int. J. Syst. Evol. Microbiol.">
        <title>The Global Catalogue of Microorganisms (GCM) 10K type strain sequencing project: providing services to taxonomists for standard genome sequencing and annotation.</title>
        <authorList>
            <consortium name="The Broad Institute Genomics Platform"/>
            <consortium name="The Broad Institute Genome Sequencing Center for Infectious Disease"/>
            <person name="Wu L."/>
            <person name="Ma J."/>
        </authorList>
    </citation>
    <scope>NUCLEOTIDE SEQUENCE [LARGE SCALE GENOMIC DNA]</scope>
    <source>
        <strain evidence="3">CCUG 48316</strain>
    </source>
</reference>
<feature type="compositionally biased region" description="Basic residues" evidence="1">
    <location>
        <begin position="42"/>
        <end position="51"/>
    </location>
</feature>
<sequence>MRKPRHLGLALGYDVWIASNDGDRSDAPGKLSHGCLPDRLRPPKARPRRCG</sequence>
<evidence type="ECO:0000313" key="3">
    <source>
        <dbReference type="Proteomes" id="UP001596292"/>
    </source>
</evidence>